<keyword evidence="7 11" id="KW-0067">ATP-binding</keyword>
<proteinExistence type="predicted"/>
<dbReference type="Proteomes" id="UP000238007">
    <property type="component" value="Unassembled WGS sequence"/>
</dbReference>
<dbReference type="InterPro" id="IPR050107">
    <property type="entry name" value="ABC_carbohydrate_import_ATPase"/>
</dbReference>
<comment type="subcellular location">
    <subcellularLocation>
        <location evidence="1">Cell membrane</location>
        <topology evidence="1">Peripheral membrane protein</topology>
    </subcellularLocation>
</comment>
<evidence type="ECO:0000256" key="2">
    <source>
        <dbReference type="ARBA" id="ARBA00022448"/>
    </source>
</evidence>
<gene>
    <name evidence="11" type="ORF">CLV80_109178</name>
</gene>
<dbReference type="AlphaFoldDB" id="A0A2T0VWX4"/>
<dbReference type="FunFam" id="3.40.50.300:FF:000127">
    <property type="entry name" value="Ribose import ATP-binding protein RbsA"/>
    <property type="match status" value="1"/>
</dbReference>
<keyword evidence="5" id="KW-0677">Repeat</keyword>
<dbReference type="SMART" id="SM00382">
    <property type="entry name" value="AAA"/>
    <property type="match status" value="2"/>
</dbReference>
<evidence type="ECO:0000256" key="6">
    <source>
        <dbReference type="ARBA" id="ARBA00022741"/>
    </source>
</evidence>
<reference evidence="11 12" key="1">
    <citation type="submission" date="2018-03" db="EMBL/GenBank/DDBJ databases">
        <title>Genomic Encyclopedia of Archaeal and Bacterial Type Strains, Phase II (KMG-II): from individual species to whole genera.</title>
        <authorList>
            <person name="Goeker M."/>
        </authorList>
    </citation>
    <scope>NUCLEOTIDE SEQUENCE [LARGE SCALE GENOMIC DNA]</scope>
    <source>
        <strain evidence="11 12">DSM 101533</strain>
    </source>
</reference>
<evidence type="ECO:0000256" key="5">
    <source>
        <dbReference type="ARBA" id="ARBA00022737"/>
    </source>
</evidence>
<evidence type="ECO:0000256" key="4">
    <source>
        <dbReference type="ARBA" id="ARBA00022597"/>
    </source>
</evidence>
<evidence type="ECO:0000256" key="7">
    <source>
        <dbReference type="ARBA" id="ARBA00022840"/>
    </source>
</evidence>
<dbReference type="GO" id="GO:0005886">
    <property type="term" value="C:plasma membrane"/>
    <property type="evidence" value="ECO:0007669"/>
    <property type="project" value="UniProtKB-SubCell"/>
</dbReference>
<comment type="caution">
    <text evidence="11">The sequence shown here is derived from an EMBL/GenBank/DDBJ whole genome shotgun (WGS) entry which is preliminary data.</text>
</comment>
<accession>A0A2T0VWX4</accession>
<keyword evidence="6" id="KW-0547">Nucleotide-binding</keyword>
<dbReference type="SUPFAM" id="SSF52540">
    <property type="entry name" value="P-loop containing nucleoside triphosphate hydrolases"/>
    <property type="match status" value="2"/>
</dbReference>
<name>A0A2T0VWX4_9RHOB</name>
<evidence type="ECO:0000256" key="1">
    <source>
        <dbReference type="ARBA" id="ARBA00004202"/>
    </source>
</evidence>
<evidence type="ECO:0000313" key="12">
    <source>
        <dbReference type="Proteomes" id="UP000238007"/>
    </source>
</evidence>
<dbReference type="PANTHER" id="PTHR43790:SF3">
    <property type="entry name" value="D-ALLOSE IMPORT ATP-BINDING PROTEIN ALSA-RELATED"/>
    <property type="match status" value="1"/>
</dbReference>
<dbReference type="PANTHER" id="PTHR43790">
    <property type="entry name" value="CARBOHYDRATE TRANSPORT ATP-BINDING PROTEIN MG119-RELATED"/>
    <property type="match status" value="1"/>
</dbReference>
<feature type="domain" description="ABC transporter" evidence="10">
    <location>
        <begin position="19"/>
        <end position="254"/>
    </location>
</feature>
<feature type="domain" description="ABC transporter" evidence="10">
    <location>
        <begin position="267"/>
        <end position="509"/>
    </location>
</feature>
<dbReference type="CDD" id="cd03215">
    <property type="entry name" value="ABC_Carb_Monos_II"/>
    <property type="match status" value="1"/>
</dbReference>
<organism evidence="11 12">
    <name type="scientific">Yoonia maritima</name>
    <dbReference type="NCBI Taxonomy" id="1435347"/>
    <lineage>
        <taxon>Bacteria</taxon>
        <taxon>Pseudomonadati</taxon>
        <taxon>Pseudomonadota</taxon>
        <taxon>Alphaproteobacteria</taxon>
        <taxon>Rhodobacterales</taxon>
        <taxon>Paracoccaceae</taxon>
        <taxon>Yoonia</taxon>
    </lineage>
</organism>
<dbReference type="Gene3D" id="3.40.50.300">
    <property type="entry name" value="P-loop containing nucleotide triphosphate hydrolases"/>
    <property type="match status" value="2"/>
</dbReference>
<evidence type="ECO:0000259" key="10">
    <source>
        <dbReference type="PROSITE" id="PS50893"/>
    </source>
</evidence>
<protein>
    <submittedName>
        <fullName evidence="11">Ribose transport system ATP-binding protein</fullName>
    </submittedName>
</protein>
<keyword evidence="3" id="KW-1003">Cell membrane</keyword>
<dbReference type="EMBL" id="PVTP01000009">
    <property type="protein sequence ID" value="PRY76378.1"/>
    <property type="molecule type" value="Genomic_DNA"/>
</dbReference>
<dbReference type="PROSITE" id="PS00211">
    <property type="entry name" value="ABC_TRANSPORTER_1"/>
    <property type="match status" value="1"/>
</dbReference>
<dbReference type="InterPro" id="IPR003439">
    <property type="entry name" value="ABC_transporter-like_ATP-bd"/>
</dbReference>
<sequence length="515" mass="56043">MDRGGSMLVENPIASDVLLRAESLSKSFGTVPVLFSVSFDLKAGEVHALIGENGAGKSTLMKIMSGFHSPTSGRIFYNGEAVTLPPNGQAEALGIVLIHQELNLAEQMTVTENIFLGREIAKNGILDKSAMHKRVVQILDSVGLDISPDTRISQLSIAEKQMVEIAKAMSRNARVLIMDEPTAVLTEAETRILFTQVDRLRKQGVAIMFVSHKLHEVSEISDRVTILRDGQWIATRPTKGLALDEMARMMVGRELSDLYPPIAETDIDADVALRVDGLSTQNIHNVSFELRSGEILGFSGLVGSGRTEVFEAICGLVPMRNGSITTFGQSGRFATVAQARNAGIVYLTKDRKGKGLLLQEGMQTNLTLLALPQFAKRLMLNKKQEEAALARAVRRFDIRARDPNVLAKDMSGGNQQKLLLAKVMEANPKIVIIDEPTRGIDVGTKQQIYHFIAALAAEGVSIVVISSEMPEVIGISHRVIVMRDGQIAGTLTGDAINETQIVRYAAGLNEEKMHA</sequence>
<dbReference type="GO" id="GO:0016887">
    <property type="term" value="F:ATP hydrolysis activity"/>
    <property type="evidence" value="ECO:0007669"/>
    <property type="project" value="InterPro"/>
</dbReference>
<dbReference type="PROSITE" id="PS50893">
    <property type="entry name" value="ABC_TRANSPORTER_2"/>
    <property type="match status" value="2"/>
</dbReference>
<keyword evidence="9" id="KW-0472">Membrane</keyword>
<dbReference type="GO" id="GO:0005524">
    <property type="term" value="F:ATP binding"/>
    <property type="evidence" value="ECO:0007669"/>
    <property type="project" value="UniProtKB-KW"/>
</dbReference>
<dbReference type="InterPro" id="IPR003593">
    <property type="entry name" value="AAA+_ATPase"/>
</dbReference>
<dbReference type="InterPro" id="IPR027417">
    <property type="entry name" value="P-loop_NTPase"/>
</dbReference>
<keyword evidence="4" id="KW-0762">Sugar transport</keyword>
<evidence type="ECO:0000256" key="3">
    <source>
        <dbReference type="ARBA" id="ARBA00022475"/>
    </source>
</evidence>
<evidence type="ECO:0000256" key="8">
    <source>
        <dbReference type="ARBA" id="ARBA00022967"/>
    </source>
</evidence>
<dbReference type="InterPro" id="IPR017871">
    <property type="entry name" value="ABC_transporter-like_CS"/>
</dbReference>
<dbReference type="Pfam" id="PF00005">
    <property type="entry name" value="ABC_tran"/>
    <property type="match status" value="2"/>
</dbReference>
<keyword evidence="8" id="KW-1278">Translocase</keyword>
<dbReference type="CDD" id="cd03216">
    <property type="entry name" value="ABC_Carb_Monos_I"/>
    <property type="match status" value="1"/>
</dbReference>
<evidence type="ECO:0000256" key="9">
    <source>
        <dbReference type="ARBA" id="ARBA00023136"/>
    </source>
</evidence>
<keyword evidence="2" id="KW-0813">Transport</keyword>
<evidence type="ECO:0000313" key="11">
    <source>
        <dbReference type="EMBL" id="PRY76378.1"/>
    </source>
</evidence>
<keyword evidence="12" id="KW-1185">Reference proteome</keyword>